<dbReference type="Proteomes" id="UP000243063">
    <property type="component" value="Chromosome I"/>
</dbReference>
<dbReference type="OrthoDB" id="6919284at2"/>
<evidence type="ECO:0000313" key="2">
    <source>
        <dbReference type="Proteomes" id="UP000243063"/>
    </source>
</evidence>
<protein>
    <recommendedName>
        <fullName evidence="3">Sugar ABC transporter ATPase</fullName>
    </recommendedName>
</protein>
<keyword evidence="2" id="KW-1185">Reference proteome</keyword>
<proteinExistence type="predicted"/>
<sequence length="185" mass="20949">MSDRQFIIVPQISSYPGAEARARKILRWLVERDIVEARLTPCGIGAGGLGYAMAAGAERVLDLPPGVALPLGRPRTSLEIVTERCIYMPERGFARRARCPQCRREIGEALFEHLEEWMPGETDNFECPECAFEDDINGFVFAQPCAFSDLGFIFNNWPGEYFLRAFLDEFAERLGFPIRVVRVEL</sequence>
<dbReference type="EMBL" id="LT629780">
    <property type="protein sequence ID" value="SDU29163.1"/>
    <property type="molecule type" value="Genomic_DNA"/>
</dbReference>
<evidence type="ECO:0008006" key="3">
    <source>
        <dbReference type="Google" id="ProtNLM"/>
    </source>
</evidence>
<reference evidence="2" key="1">
    <citation type="submission" date="2016-10" db="EMBL/GenBank/DDBJ databases">
        <authorList>
            <person name="Varghese N."/>
            <person name="Submissions S."/>
        </authorList>
    </citation>
    <scope>NUCLEOTIDE SEQUENCE [LARGE SCALE GENOMIC DNA]</scope>
    <source>
        <strain evidence="2">CCTCC 2012022</strain>
    </source>
</reference>
<evidence type="ECO:0000313" key="1">
    <source>
        <dbReference type="EMBL" id="SDU29163.1"/>
    </source>
</evidence>
<name>A0A1H2HBG1_9GAMM</name>
<dbReference type="RefSeq" id="WP_090214417.1">
    <property type="nucleotide sequence ID" value="NZ_LT629780.1"/>
</dbReference>
<organism evidence="1 2">
    <name type="scientific">Geopseudomonas guangdongensis</name>
    <dbReference type="NCBI Taxonomy" id="1245526"/>
    <lineage>
        <taxon>Bacteria</taxon>
        <taxon>Pseudomonadati</taxon>
        <taxon>Pseudomonadota</taxon>
        <taxon>Gammaproteobacteria</taxon>
        <taxon>Pseudomonadales</taxon>
        <taxon>Pseudomonadaceae</taxon>
        <taxon>Geopseudomonas</taxon>
    </lineage>
</organism>
<dbReference type="AlphaFoldDB" id="A0A1H2HBG1"/>
<gene>
    <name evidence="1" type="ORF">SAMN05216580_2234</name>
</gene>
<dbReference type="STRING" id="1245526.SAMN05216580_2234"/>
<accession>A0A1H2HBG1</accession>